<dbReference type="InterPro" id="IPR021804">
    <property type="entry name" value="DUF3375"/>
</dbReference>
<evidence type="ECO:0000313" key="2">
    <source>
        <dbReference type="Proteomes" id="UP000019140"/>
    </source>
</evidence>
<dbReference type="EMBL" id="AZHX01000184">
    <property type="protein sequence ID" value="ETX08583.1"/>
    <property type="molecule type" value="Genomic_DNA"/>
</dbReference>
<keyword evidence="2" id="KW-1185">Reference proteome</keyword>
<dbReference type="Proteomes" id="UP000019140">
    <property type="component" value="Unassembled WGS sequence"/>
</dbReference>
<gene>
    <name evidence="1" type="ORF">ETSY2_04545</name>
</gene>
<comment type="caution">
    <text evidence="1">The sequence shown here is derived from an EMBL/GenBank/DDBJ whole genome shotgun (WGS) entry which is preliminary data.</text>
</comment>
<organism evidence="1 2">
    <name type="scientific">Candidatus Entotheonella gemina</name>
    <dbReference type="NCBI Taxonomy" id="1429439"/>
    <lineage>
        <taxon>Bacteria</taxon>
        <taxon>Pseudomonadati</taxon>
        <taxon>Nitrospinota/Tectimicrobiota group</taxon>
        <taxon>Candidatus Tectimicrobiota</taxon>
        <taxon>Candidatus Entotheonellia</taxon>
        <taxon>Candidatus Entotheonellales</taxon>
        <taxon>Candidatus Entotheonellaceae</taxon>
        <taxon>Candidatus Entotheonella</taxon>
    </lineage>
</organism>
<accession>W4MED5</accession>
<evidence type="ECO:0008006" key="3">
    <source>
        <dbReference type="Google" id="ProtNLM"/>
    </source>
</evidence>
<dbReference type="AlphaFoldDB" id="W4MED5"/>
<dbReference type="PATRIC" id="fig|1429439.4.peg.774"/>
<sequence length="490" mass="56559">MTHDELQTTFKHAYSVKLLVSPNAPLILSFLYAQFKQPGRVVIAHHELSEALEDQLLELHAQDARRYPSDAQSYLRQWCDEDHRFLRKYFATGQDDPVYELTSHTERAIEWVISLHKTEFIGTESRFLRILDLLKEIVINCTPDVTVRLQHLEAQRAVIDAQIDALNTAVEVAEDDEPEIALYSETQVKERLFEASEGARRLLADFREVEENFRAIARSVHEQQFQLGARKGDILRYFLNAEDAIKESDQGRSFYAFWQFLMSQSQQDELREWLDTIEAMPAFEIDSASPPVLRHLKRYLLEAGTQVVASNRRLIQQLRQVLDEQQAGKMQRLHDLITDIGKLALELSPDFPEDEAFIHLEGAPGVEMPLERQLWEPPVTSRFDRRPLTQGEANLAEADFNALSNQVYVNEQQLRRNIDTLLERRQSVTLADVVKSYPIERGLTEVITYLSIAAKSRQHRIDTDVHDTIVVGQQAEMRDMTLPRIVFARA</sequence>
<dbReference type="Pfam" id="PF11855">
    <property type="entry name" value="DUF3375"/>
    <property type="match status" value="1"/>
</dbReference>
<proteinExistence type="predicted"/>
<reference evidence="1 2" key="1">
    <citation type="journal article" date="2014" name="Nature">
        <title>An environmental bacterial taxon with a large and distinct metabolic repertoire.</title>
        <authorList>
            <person name="Wilson M.C."/>
            <person name="Mori T."/>
            <person name="Ruckert C."/>
            <person name="Uria A.R."/>
            <person name="Helf M.J."/>
            <person name="Takada K."/>
            <person name="Gernert C."/>
            <person name="Steffens U.A."/>
            <person name="Heycke N."/>
            <person name="Schmitt S."/>
            <person name="Rinke C."/>
            <person name="Helfrich E.J."/>
            <person name="Brachmann A.O."/>
            <person name="Gurgui C."/>
            <person name="Wakimoto T."/>
            <person name="Kracht M."/>
            <person name="Crusemann M."/>
            <person name="Hentschel U."/>
            <person name="Abe I."/>
            <person name="Matsunaga S."/>
            <person name="Kalinowski J."/>
            <person name="Takeyama H."/>
            <person name="Piel J."/>
        </authorList>
    </citation>
    <scope>NUCLEOTIDE SEQUENCE [LARGE SCALE GENOMIC DNA]</scope>
    <source>
        <strain evidence="2">TSY2</strain>
    </source>
</reference>
<dbReference type="HOGENOM" id="CLU_031117_0_0_7"/>
<evidence type="ECO:0000313" key="1">
    <source>
        <dbReference type="EMBL" id="ETX08583.1"/>
    </source>
</evidence>
<name>W4MED5_9BACT</name>
<protein>
    <recommendedName>
        <fullName evidence="3">DUF3375 domain-containing protein</fullName>
    </recommendedName>
</protein>